<name>A0A1Y1YW16_9PLEO</name>
<accession>A0A1Y1YW16</accession>
<reference evidence="2 3" key="1">
    <citation type="submission" date="2016-07" db="EMBL/GenBank/DDBJ databases">
        <title>Pervasive Adenine N6-methylation of Active Genes in Fungi.</title>
        <authorList>
            <consortium name="DOE Joint Genome Institute"/>
            <person name="Mondo S.J."/>
            <person name="Dannebaum R.O."/>
            <person name="Kuo R.C."/>
            <person name="Labutti K."/>
            <person name="Haridas S."/>
            <person name="Kuo A."/>
            <person name="Salamov A."/>
            <person name="Ahrendt S.R."/>
            <person name="Lipzen A."/>
            <person name="Sullivan W."/>
            <person name="Andreopoulos W.B."/>
            <person name="Clum A."/>
            <person name="Lindquist E."/>
            <person name="Daum C."/>
            <person name="Ramamoorthy G.K."/>
            <person name="Gryganskyi A."/>
            <person name="Culley D."/>
            <person name="Magnuson J.K."/>
            <person name="James T.Y."/>
            <person name="O'Malley M.A."/>
            <person name="Stajich J.E."/>
            <person name="Spatafora J.W."/>
            <person name="Visel A."/>
            <person name="Grigoriev I.V."/>
        </authorList>
    </citation>
    <scope>NUCLEOTIDE SEQUENCE [LARGE SCALE GENOMIC DNA]</scope>
    <source>
        <strain evidence="2 3">CBS 115471</strain>
    </source>
</reference>
<comment type="caution">
    <text evidence="2">The sequence shown here is derived from an EMBL/GenBank/DDBJ whole genome shotgun (WGS) entry which is preliminary data.</text>
</comment>
<dbReference type="Proteomes" id="UP000193144">
    <property type="component" value="Unassembled WGS sequence"/>
</dbReference>
<feature type="region of interest" description="Disordered" evidence="1">
    <location>
        <begin position="1"/>
        <end position="54"/>
    </location>
</feature>
<protein>
    <submittedName>
        <fullName evidence="2">Uncharacterized protein</fullName>
    </submittedName>
</protein>
<organism evidence="2 3">
    <name type="scientific">Clohesyomyces aquaticus</name>
    <dbReference type="NCBI Taxonomy" id="1231657"/>
    <lineage>
        <taxon>Eukaryota</taxon>
        <taxon>Fungi</taxon>
        <taxon>Dikarya</taxon>
        <taxon>Ascomycota</taxon>
        <taxon>Pezizomycotina</taxon>
        <taxon>Dothideomycetes</taxon>
        <taxon>Pleosporomycetidae</taxon>
        <taxon>Pleosporales</taxon>
        <taxon>Lindgomycetaceae</taxon>
        <taxon>Clohesyomyces</taxon>
    </lineage>
</organism>
<proteinExistence type="predicted"/>
<gene>
    <name evidence="2" type="ORF">BCR34DRAFT_88492</name>
</gene>
<evidence type="ECO:0000313" key="3">
    <source>
        <dbReference type="Proteomes" id="UP000193144"/>
    </source>
</evidence>
<keyword evidence="3" id="KW-1185">Reference proteome</keyword>
<dbReference type="AlphaFoldDB" id="A0A1Y1YW16"/>
<sequence>MMSRARLRPSISYSPLGAASIKPTPHVRRRSPTPANHPQNSAHAAARASIRRMPTRSTWTVNSASWAPSTHHRSPSHHNTLYRTLVLRGHRAPVTALDSRQVSTVLRCAPATSEQGKSTTDKPLACNICVLPPLWARSKTGLQDVGSSGICSILEVREQNTKCAAL</sequence>
<evidence type="ECO:0000256" key="1">
    <source>
        <dbReference type="SAM" id="MobiDB-lite"/>
    </source>
</evidence>
<evidence type="ECO:0000313" key="2">
    <source>
        <dbReference type="EMBL" id="ORY02191.1"/>
    </source>
</evidence>
<dbReference type="EMBL" id="MCFA01000160">
    <property type="protein sequence ID" value="ORY02191.1"/>
    <property type="molecule type" value="Genomic_DNA"/>
</dbReference>